<organism evidence="2 3">
    <name type="scientific">Pedobacter kyonggii</name>
    <dbReference type="NCBI Taxonomy" id="1926871"/>
    <lineage>
        <taxon>Bacteria</taxon>
        <taxon>Pseudomonadati</taxon>
        <taxon>Bacteroidota</taxon>
        <taxon>Sphingobacteriia</taxon>
        <taxon>Sphingobacteriales</taxon>
        <taxon>Sphingobacteriaceae</taxon>
        <taxon>Pedobacter</taxon>
    </lineage>
</organism>
<dbReference type="AlphaFoldDB" id="A0A4Q9HGE6"/>
<dbReference type="Proteomes" id="UP000291819">
    <property type="component" value="Unassembled WGS sequence"/>
</dbReference>
<feature type="domain" description="SusD-like N-terminal" evidence="1">
    <location>
        <begin position="27"/>
        <end position="232"/>
    </location>
</feature>
<keyword evidence="3" id="KW-1185">Reference proteome</keyword>
<accession>A0A4Q9HGE6</accession>
<evidence type="ECO:0000259" key="1">
    <source>
        <dbReference type="Pfam" id="PF14322"/>
    </source>
</evidence>
<dbReference type="OrthoDB" id="653598at2"/>
<dbReference type="Gene3D" id="1.25.40.390">
    <property type="match status" value="1"/>
</dbReference>
<dbReference type="EMBL" id="SIXF01000002">
    <property type="protein sequence ID" value="TBO44277.1"/>
    <property type="molecule type" value="Genomic_DNA"/>
</dbReference>
<reference evidence="2 3" key="1">
    <citation type="submission" date="2019-02" db="EMBL/GenBank/DDBJ databases">
        <title>Pedobacter kyonggii whole genome sequence analysis.</title>
        <authorList>
            <person name="Dahal R.H."/>
        </authorList>
    </citation>
    <scope>NUCLEOTIDE SEQUENCE [LARGE SCALE GENOMIC DNA]</scope>
    <source>
        <strain evidence="2 3">K-4-11-1</strain>
    </source>
</reference>
<dbReference type="InterPro" id="IPR033985">
    <property type="entry name" value="SusD-like_N"/>
</dbReference>
<name>A0A4Q9HGE6_9SPHI</name>
<proteinExistence type="predicted"/>
<sequence length="458" mass="50497">MMSNKIYKFSVLLILLLGITLCYGCEKFLDAKPDKALQVPTTLADMEALMDYADDMNNASPAAQENCSDDYYLLDNTWNGLTSLTRKNLYIWERDVFNDGPGPGDWGSAYIPAYRANIVLEKLPGIDRTPANAGQYDRVKGASLFFRSRAFWEALQIWAKAYDASSASSDPGVPLRVGPDFNVVSVRSSIQDCYQQVISDLRSAVRLLPVSPQHVMRPSRPAAYGMLARVSLGMGDYGQAGLYADSCLQLTGNLVDYNTLSPSAAFPIPRFNAEVVFNSSMPATTNSISGRVDSALYQSYSENDLRKKIYFKAFAVSSGGGMGFKGSYYGANNLFNGIAVDEMMLIRAESYARGGKNLSALADLNALLVKRYMTGSYVAYTVSGVPDVLGLVLKERRKELVFRGLRWPDLKRLNRESRFAVTIKRVLNGVVYSVPPNDKRYAICIPNTVIAQSGIPQN</sequence>
<dbReference type="SUPFAM" id="SSF48452">
    <property type="entry name" value="TPR-like"/>
    <property type="match status" value="1"/>
</dbReference>
<gene>
    <name evidence="2" type="ORF">EYS08_02910</name>
</gene>
<protein>
    <submittedName>
        <fullName evidence="2">RagB/SusD family nutrient uptake outer membrane protein</fullName>
    </submittedName>
</protein>
<evidence type="ECO:0000313" key="2">
    <source>
        <dbReference type="EMBL" id="TBO44277.1"/>
    </source>
</evidence>
<dbReference type="Pfam" id="PF14322">
    <property type="entry name" value="SusD-like_3"/>
    <property type="match status" value="1"/>
</dbReference>
<dbReference type="InterPro" id="IPR011990">
    <property type="entry name" value="TPR-like_helical_dom_sf"/>
</dbReference>
<comment type="caution">
    <text evidence="2">The sequence shown here is derived from an EMBL/GenBank/DDBJ whole genome shotgun (WGS) entry which is preliminary data.</text>
</comment>
<evidence type="ECO:0000313" key="3">
    <source>
        <dbReference type="Proteomes" id="UP000291819"/>
    </source>
</evidence>
<dbReference type="RefSeq" id="WP_131028357.1">
    <property type="nucleotide sequence ID" value="NZ_SIXF01000002.1"/>
</dbReference>